<dbReference type="Gene3D" id="3.90.1640.10">
    <property type="entry name" value="inorganic pyrophosphatase (n-terminal core)"/>
    <property type="match status" value="1"/>
</dbReference>
<organism evidence="3 4">
    <name type="scientific">Bacillus selenitireducens (strain ATCC 700615 / DSM 15326 / MLS10)</name>
    <dbReference type="NCBI Taxonomy" id="439292"/>
    <lineage>
        <taxon>Bacteria</taxon>
        <taxon>Bacillati</taxon>
        <taxon>Bacillota</taxon>
        <taxon>Bacilli</taxon>
        <taxon>Bacillales</taxon>
        <taxon>Bacillaceae</taxon>
        <taxon>Salisediminibacterium</taxon>
    </lineage>
</organism>
<dbReference type="InterPro" id="IPR001667">
    <property type="entry name" value="DDH_dom"/>
</dbReference>
<dbReference type="Proteomes" id="UP000000271">
    <property type="component" value="Chromosome"/>
</dbReference>
<dbReference type="InterPro" id="IPR051319">
    <property type="entry name" value="Oligoribo/pAp-PDE_c-di-AMP_PDE"/>
</dbReference>
<dbReference type="AlphaFoldDB" id="D6XSR9"/>
<dbReference type="SUPFAM" id="SSF64182">
    <property type="entry name" value="DHH phosphoesterases"/>
    <property type="match status" value="1"/>
</dbReference>
<evidence type="ECO:0000313" key="3">
    <source>
        <dbReference type="EMBL" id="ADH98855.1"/>
    </source>
</evidence>
<dbReference type="Pfam" id="PF02272">
    <property type="entry name" value="DHHA1"/>
    <property type="match status" value="1"/>
</dbReference>
<dbReference type="InterPro" id="IPR038763">
    <property type="entry name" value="DHH_sf"/>
</dbReference>
<dbReference type="HOGENOM" id="CLU_039720_1_0_9"/>
<dbReference type="PANTHER" id="PTHR47618:SF1">
    <property type="entry name" value="BIFUNCTIONAL OLIGORIBONUCLEASE AND PAP PHOSPHATASE NRNA"/>
    <property type="match status" value="1"/>
</dbReference>
<dbReference type="RefSeq" id="WP_013172279.1">
    <property type="nucleotide sequence ID" value="NC_014219.1"/>
</dbReference>
<keyword evidence="4" id="KW-1185">Reference proteome</keyword>
<evidence type="ECO:0000313" key="4">
    <source>
        <dbReference type="Proteomes" id="UP000000271"/>
    </source>
</evidence>
<dbReference type="Pfam" id="PF01368">
    <property type="entry name" value="DHH"/>
    <property type="match status" value="1"/>
</dbReference>
<dbReference type="OrthoDB" id="9803668at2"/>
<dbReference type="KEGG" id="bse:Bsel_1343"/>
<proteinExistence type="predicted"/>
<evidence type="ECO:0000259" key="1">
    <source>
        <dbReference type="Pfam" id="PF01368"/>
    </source>
</evidence>
<dbReference type="GO" id="GO:0003676">
    <property type="term" value="F:nucleic acid binding"/>
    <property type="evidence" value="ECO:0007669"/>
    <property type="project" value="InterPro"/>
</dbReference>
<feature type="domain" description="DHHA1" evidence="2">
    <location>
        <begin position="221"/>
        <end position="311"/>
    </location>
</feature>
<name>D6XSR9_BACIE</name>
<sequence>MIDSIIQTISQFERIIILRHVRPDPDAVGSQAGLRALIRNEWPHKEVLIGGESDPEFDFLTKMDDIADKDYDGALVIVCDTANRERIDDSRFDSGDALIKIDHHPMVDSYGGIEWVDEGASSTSEMVFELYDRLSSGSEQDVDPDMAKMLYAGIVGDTGRFRFPNTTERTFRAAARLVTAPFSREDIYESMYVKSEKMLRLEGYVLSNVAVKPSGAAVVYLRSDTLEQFGVSAKEASAIVNSFSALEGLKAWAFLVEEEDQIRLRIRSKGPQVHKLAERYHGGGHPMAAGASAFSWEEAESFSDELDALCQSYT</sequence>
<protein>
    <submittedName>
        <fullName evidence="3">Phosphoesterase RecJ domain protein</fullName>
    </submittedName>
</protein>
<reference evidence="3" key="1">
    <citation type="submission" date="2009-10" db="EMBL/GenBank/DDBJ databases">
        <title>Complete sequence of Bacillus selenitireducens MLS10.</title>
        <authorList>
            <consortium name="US DOE Joint Genome Institute"/>
            <person name="Lucas S."/>
            <person name="Copeland A."/>
            <person name="Lapidus A."/>
            <person name="Glavina del Rio T."/>
            <person name="Dalin E."/>
            <person name="Tice H."/>
            <person name="Bruce D."/>
            <person name="Goodwin L."/>
            <person name="Pitluck S."/>
            <person name="Sims D."/>
            <person name="Brettin T."/>
            <person name="Detter J.C."/>
            <person name="Han C."/>
            <person name="Larimer F."/>
            <person name="Land M."/>
            <person name="Hauser L."/>
            <person name="Kyrpides N."/>
            <person name="Ovchinnikova G."/>
            <person name="Stolz J."/>
        </authorList>
    </citation>
    <scope>NUCLEOTIDE SEQUENCE [LARGE SCALE GENOMIC DNA]</scope>
    <source>
        <strain evidence="3">MLS10</strain>
    </source>
</reference>
<dbReference type="eggNOG" id="COG0618">
    <property type="taxonomic scope" value="Bacteria"/>
</dbReference>
<evidence type="ECO:0000259" key="2">
    <source>
        <dbReference type="Pfam" id="PF02272"/>
    </source>
</evidence>
<feature type="domain" description="DDH" evidence="1">
    <location>
        <begin position="14"/>
        <end position="154"/>
    </location>
</feature>
<dbReference type="STRING" id="439292.Bsel_1343"/>
<dbReference type="Gene3D" id="3.10.310.30">
    <property type="match status" value="1"/>
</dbReference>
<accession>D6XSR9</accession>
<dbReference type="PANTHER" id="PTHR47618">
    <property type="entry name" value="BIFUNCTIONAL OLIGORIBONUCLEASE AND PAP PHOSPHATASE NRNA"/>
    <property type="match status" value="1"/>
</dbReference>
<gene>
    <name evidence="3" type="ordered locus">Bsel_1343</name>
</gene>
<dbReference type="InterPro" id="IPR003156">
    <property type="entry name" value="DHHA1_dom"/>
</dbReference>
<dbReference type="EMBL" id="CP001791">
    <property type="protein sequence ID" value="ADH98855.1"/>
    <property type="molecule type" value="Genomic_DNA"/>
</dbReference>